<evidence type="ECO:0000256" key="2">
    <source>
        <dbReference type="SAM" id="SignalP"/>
    </source>
</evidence>
<name>A0ABR8WNH6_9FLAO</name>
<dbReference type="Proteomes" id="UP000626242">
    <property type="component" value="Unassembled WGS sequence"/>
</dbReference>
<keyword evidence="5" id="KW-1185">Reference proteome</keyword>
<comment type="caution">
    <text evidence="4">The sequence shown here is derived from an EMBL/GenBank/DDBJ whole genome shotgun (WGS) entry which is preliminary data.</text>
</comment>
<reference evidence="4 5" key="1">
    <citation type="submission" date="2020-08" db="EMBL/GenBank/DDBJ databases">
        <title>A Genomic Blueprint of the Chicken Gut Microbiome.</title>
        <authorList>
            <person name="Gilroy R."/>
            <person name="Ravi A."/>
            <person name="Getino M."/>
            <person name="Pursley I."/>
            <person name="Horton D.L."/>
            <person name="Alikhan N.-F."/>
            <person name="Baker D."/>
            <person name="Gharbi K."/>
            <person name="Hall N."/>
            <person name="Watson M."/>
            <person name="Adriaenssens E.M."/>
            <person name="Foster-Nyarko E."/>
            <person name="Jarju S."/>
            <person name="Secka A."/>
            <person name="Antonio M."/>
            <person name="Oren A."/>
            <person name="Chaudhuri R."/>
            <person name="La Ragione R.M."/>
            <person name="Hildebrand F."/>
            <person name="Pallen M.J."/>
        </authorList>
    </citation>
    <scope>NUCLEOTIDE SEQUENCE [LARGE SCALE GENOMIC DNA]</scope>
    <source>
        <strain evidence="4 5">Sa1CVA4</strain>
    </source>
</reference>
<dbReference type="EMBL" id="JACSPS010000003">
    <property type="protein sequence ID" value="MBD8018525.1"/>
    <property type="molecule type" value="Genomic_DNA"/>
</dbReference>
<dbReference type="InterPro" id="IPR026444">
    <property type="entry name" value="Secre_tail"/>
</dbReference>
<gene>
    <name evidence="4" type="ORF">H9628_08580</name>
</gene>
<organism evidence="4 5">
    <name type="scientific">Kaistella pullorum</name>
    <dbReference type="NCBI Taxonomy" id="2763074"/>
    <lineage>
        <taxon>Bacteria</taxon>
        <taxon>Pseudomonadati</taxon>
        <taxon>Bacteroidota</taxon>
        <taxon>Flavobacteriia</taxon>
        <taxon>Flavobacteriales</taxon>
        <taxon>Weeksellaceae</taxon>
        <taxon>Chryseobacterium group</taxon>
        <taxon>Kaistella</taxon>
    </lineage>
</organism>
<feature type="chain" id="PRO_5046226278" evidence="2">
    <location>
        <begin position="19"/>
        <end position="336"/>
    </location>
</feature>
<protein>
    <submittedName>
        <fullName evidence="4">T9SS type A sorting domain-containing protein</fullName>
    </submittedName>
</protein>
<evidence type="ECO:0000313" key="4">
    <source>
        <dbReference type="EMBL" id="MBD8018525.1"/>
    </source>
</evidence>
<sequence length="336" mass="36156">MKTKLLSLVALVPLFAFSQYNNGGLSTGPTAKNGTASPAGYTWSEVQNNTGNTTESNTTAGYTAALFGTANFFLADDFIIPAGQSWQISTIEGFAYQTGFTGSTSPFNVLRLSILNGNPSVSGSSVVFGDDTTNRMSGSADGLMYRIFNTMVPTPAATTTTRKIWKLTANAPVTLTAGTYWMKYQIQSAVTTNGGFTPPVTIVGSRGLSTFNAMQYDGTNAVWNALVDDGNPTTAPDYTMDLPFIVNYTVLGTNENVQFDNRVVVYPNPVKDVFKLNLPAESQRVGTTVSVYDMSGKLVKTMPYDESYNVAELAKGSYMLKVNDGSNKKVVKMIKQ</sequence>
<dbReference type="NCBIfam" id="TIGR04183">
    <property type="entry name" value="Por_Secre_tail"/>
    <property type="match status" value="1"/>
</dbReference>
<accession>A0ABR8WNH6</accession>
<dbReference type="Pfam" id="PF18962">
    <property type="entry name" value="Por_Secre_tail"/>
    <property type="match status" value="1"/>
</dbReference>
<evidence type="ECO:0000256" key="1">
    <source>
        <dbReference type="ARBA" id="ARBA00022729"/>
    </source>
</evidence>
<evidence type="ECO:0000259" key="3">
    <source>
        <dbReference type="Pfam" id="PF18962"/>
    </source>
</evidence>
<evidence type="ECO:0000313" key="5">
    <source>
        <dbReference type="Proteomes" id="UP000626242"/>
    </source>
</evidence>
<feature type="domain" description="Secretion system C-terminal sorting" evidence="3">
    <location>
        <begin position="265"/>
        <end position="334"/>
    </location>
</feature>
<proteinExistence type="predicted"/>
<dbReference type="RefSeq" id="WP_251833732.1">
    <property type="nucleotide sequence ID" value="NZ_JACSPS010000003.1"/>
</dbReference>
<feature type="signal peptide" evidence="2">
    <location>
        <begin position="1"/>
        <end position="18"/>
    </location>
</feature>
<keyword evidence="1 2" id="KW-0732">Signal</keyword>